<dbReference type="PANTHER" id="PTHR32285:SF327">
    <property type="entry name" value="XYLAN O-ACETYLTRANSFERASE 7"/>
    <property type="match status" value="1"/>
</dbReference>
<dbReference type="Pfam" id="PF13839">
    <property type="entry name" value="PC-Esterase"/>
    <property type="match status" value="1"/>
</dbReference>
<keyword evidence="8 12" id="KW-0472">Membrane</keyword>
<evidence type="ECO:0000313" key="16">
    <source>
        <dbReference type="Proteomes" id="UP000729402"/>
    </source>
</evidence>
<dbReference type="Pfam" id="PF14416">
    <property type="entry name" value="PMR5N"/>
    <property type="match status" value="1"/>
</dbReference>
<dbReference type="Proteomes" id="UP000729402">
    <property type="component" value="Unassembled WGS sequence"/>
</dbReference>
<evidence type="ECO:0000259" key="13">
    <source>
        <dbReference type="Pfam" id="PF13839"/>
    </source>
</evidence>
<evidence type="ECO:0000313" key="15">
    <source>
        <dbReference type="EMBL" id="KAG8091453.1"/>
    </source>
</evidence>
<organism evidence="15 16">
    <name type="scientific">Zizania palustris</name>
    <name type="common">Northern wild rice</name>
    <dbReference type="NCBI Taxonomy" id="103762"/>
    <lineage>
        <taxon>Eukaryota</taxon>
        <taxon>Viridiplantae</taxon>
        <taxon>Streptophyta</taxon>
        <taxon>Embryophyta</taxon>
        <taxon>Tracheophyta</taxon>
        <taxon>Spermatophyta</taxon>
        <taxon>Magnoliopsida</taxon>
        <taxon>Liliopsida</taxon>
        <taxon>Poales</taxon>
        <taxon>Poaceae</taxon>
        <taxon>BOP clade</taxon>
        <taxon>Oryzoideae</taxon>
        <taxon>Oryzeae</taxon>
        <taxon>Zizaniinae</taxon>
        <taxon>Zizania</taxon>
    </lineage>
</organism>
<protein>
    <recommendedName>
        <fullName evidence="17">Trichome birefringence-like N-terminal domain-containing protein</fullName>
    </recommendedName>
</protein>
<comment type="caution">
    <text evidence="15">The sequence shown here is derived from an EMBL/GenBank/DDBJ whole genome shotgun (WGS) entry which is preliminary data.</text>
</comment>
<dbReference type="PANTHER" id="PTHR32285">
    <property type="entry name" value="PROTEIN TRICHOME BIREFRINGENCE-LIKE 9-RELATED"/>
    <property type="match status" value="1"/>
</dbReference>
<gene>
    <name evidence="15" type="ORF">GUJ93_ZPchr0012g20461</name>
</gene>
<feature type="transmembrane region" description="Helical" evidence="12">
    <location>
        <begin position="27"/>
        <end position="44"/>
    </location>
</feature>
<sequence>MQRRKPPSTVAPTVAKQPAPRRTPGPLSFAGLLLSVLLVATFLYNHDDAKHAKHAKHCKVNSFSGDAARPGQGNSSSGSSSVHKATASLRGCDLYKGQWVYDTAGSQAPLYREAECEFLTEKVTCMRNGRRDDSYQRWRWQPDGCDFLRFEARALLERLRNKRLMFVGDSLNRNQWESMVCLVQYAIPRGHKTLTKFVNNRSLNVFRAHEYNATVEFYWASFLVQSNSDDPRRRARGRGAGGGKISGRRVEARSWGGGRRWRAPEGAL</sequence>
<dbReference type="AlphaFoldDB" id="A0A8J6BUW7"/>
<dbReference type="EMBL" id="JAAALK010000080">
    <property type="protein sequence ID" value="KAG8091453.1"/>
    <property type="molecule type" value="Genomic_DNA"/>
</dbReference>
<keyword evidence="6 12" id="KW-1133">Transmembrane helix</keyword>
<dbReference type="GO" id="GO:1990538">
    <property type="term" value="F:xylan O-acetyltransferase activity"/>
    <property type="evidence" value="ECO:0007669"/>
    <property type="project" value="UniProtKB-ARBA"/>
</dbReference>
<evidence type="ECO:0000256" key="4">
    <source>
        <dbReference type="ARBA" id="ARBA00022692"/>
    </source>
</evidence>
<feature type="region of interest" description="Disordered" evidence="11">
    <location>
        <begin position="229"/>
        <end position="268"/>
    </location>
</feature>
<feature type="domain" description="Trichome birefringence-like N-terminal" evidence="14">
    <location>
        <begin position="91"/>
        <end position="146"/>
    </location>
</feature>
<evidence type="ECO:0000256" key="5">
    <source>
        <dbReference type="ARBA" id="ARBA00022968"/>
    </source>
</evidence>
<evidence type="ECO:0000256" key="9">
    <source>
        <dbReference type="ARBA" id="ARBA00023157"/>
    </source>
</evidence>
<dbReference type="InterPro" id="IPR026057">
    <property type="entry name" value="TBL_C"/>
</dbReference>
<evidence type="ECO:0000259" key="14">
    <source>
        <dbReference type="Pfam" id="PF14416"/>
    </source>
</evidence>
<evidence type="ECO:0000256" key="11">
    <source>
        <dbReference type="SAM" id="MobiDB-lite"/>
    </source>
</evidence>
<evidence type="ECO:0000256" key="7">
    <source>
        <dbReference type="ARBA" id="ARBA00023034"/>
    </source>
</evidence>
<keyword evidence="16" id="KW-1185">Reference proteome</keyword>
<dbReference type="GO" id="GO:0000139">
    <property type="term" value="C:Golgi membrane"/>
    <property type="evidence" value="ECO:0007669"/>
    <property type="project" value="UniProtKB-SubCell"/>
</dbReference>
<dbReference type="OrthoDB" id="1932925at2759"/>
<evidence type="ECO:0000256" key="1">
    <source>
        <dbReference type="ARBA" id="ARBA00004323"/>
    </source>
</evidence>
<dbReference type="InterPro" id="IPR025846">
    <property type="entry name" value="TBL_N"/>
</dbReference>
<comment type="subcellular location">
    <subcellularLocation>
        <location evidence="1">Golgi apparatus membrane</location>
        <topology evidence="1">Single-pass type II membrane protein</topology>
    </subcellularLocation>
</comment>
<keyword evidence="3" id="KW-0808">Transferase</keyword>
<reference evidence="15" key="1">
    <citation type="journal article" date="2021" name="bioRxiv">
        <title>Whole Genome Assembly and Annotation of Northern Wild Rice, Zizania palustris L., Supports a Whole Genome Duplication in the Zizania Genus.</title>
        <authorList>
            <person name="Haas M."/>
            <person name="Kono T."/>
            <person name="Macchietto M."/>
            <person name="Millas R."/>
            <person name="McGilp L."/>
            <person name="Shao M."/>
            <person name="Duquette J."/>
            <person name="Hirsch C.N."/>
            <person name="Kimball J."/>
        </authorList>
    </citation>
    <scope>NUCLEOTIDE SEQUENCE</scope>
    <source>
        <tissue evidence="15">Fresh leaf tissue</tissue>
    </source>
</reference>
<accession>A0A8J6BUW7</accession>
<evidence type="ECO:0000256" key="12">
    <source>
        <dbReference type="SAM" id="Phobius"/>
    </source>
</evidence>
<evidence type="ECO:0000256" key="8">
    <source>
        <dbReference type="ARBA" id="ARBA00023136"/>
    </source>
</evidence>
<keyword evidence="4 12" id="KW-0812">Transmembrane</keyword>
<evidence type="ECO:0000256" key="6">
    <source>
        <dbReference type="ARBA" id="ARBA00022989"/>
    </source>
</evidence>
<reference evidence="15" key="2">
    <citation type="submission" date="2021-02" db="EMBL/GenBank/DDBJ databases">
        <authorList>
            <person name="Kimball J.A."/>
            <person name="Haas M.W."/>
            <person name="Macchietto M."/>
            <person name="Kono T."/>
            <person name="Duquette J."/>
            <person name="Shao M."/>
        </authorList>
    </citation>
    <scope>NUCLEOTIDE SEQUENCE</scope>
    <source>
        <tissue evidence="15">Fresh leaf tissue</tissue>
    </source>
</reference>
<evidence type="ECO:0000256" key="2">
    <source>
        <dbReference type="ARBA" id="ARBA00007727"/>
    </source>
</evidence>
<proteinExistence type="inferred from homology"/>
<keyword evidence="7" id="KW-0333">Golgi apparatus</keyword>
<evidence type="ECO:0008006" key="17">
    <source>
        <dbReference type="Google" id="ProtNLM"/>
    </source>
</evidence>
<comment type="similarity">
    <text evidence="2">Belongs to the PC-esterase family. TBL subfamily.</text>
</comment>
<evidence type="ECO:0000256" key="10">
    <source>
        <dbReference type="ARBA" id="ARBA00023180"/>
    </source>
</evidence>
<keyword evidence="9" id="KW-1015">Disulfide bond</keyword>
<dbReference type="InterPro" id="IPR029962">
    <property type="entry name" value="TBL"/>
</dbReference>
<name>A0A8J6BUW7_ZIZPA</name>
<keyword evidence="5" id="KW-0735">Signal-anchor</keyword>
<feature type="domain" description="Trichome birefringence-like C-terminal" evidence="13">
    <location>
        <begin position="149"/>
        <end position="234"/>
    </location>
</feature>
<feature type="region of interest" description="Disordered" evidence="11">
    <location>
        <begin position="1"/>
        <end position="22"/>
    </location>
</feature>
<keyword evidence="10" id="KW-0325">Glycoprotein</keyword>
<evidence type="ECO:0000256" key="3">
    <source>
        <dbReference type="ARBA" id="ARBA00022679"/>
    </source>
</evidence>